<dbReference type="PANTHER" id="PTHR31402">
    <property type="entry name" value="UPF0711 PROTEIN C18ORF21"/>
    <property type="match status" value="1"/>
</dbReference>
<proteinExistence type="inferred from homology"/>
<reference evidence="3 4" key="1">
    <citation type="journal article" date="2019" name="Proc. Natl. Acad. Sci. U.S.A.">
        <title>Regulatory changes in pterin and carotenoid genes underlie balanced color polymorphisms in the wall lizard.</title>
        <authorList>
            <person name="Andrade P."/>
            <person name="Pinho C."/>
            <person name="Perez I de Lanuza G."/>
            <person name="Afonso S."/>
            <person name="Brejcha J."/>
            <person name="Rubin C.J."/>
            <person name="Wallerman O."/>
            <person name="Pereira P."/>
            <person name="Sabatino S.J."/>
            <person name="Bellati A."/>
            <person name="Pellitteri-Rosa D."/>
            <person name="Bosakova Z."/>
            <person name="Bunikis I."/>
            <person name="Carretero M.A."/>
            <person name="Feiner N."/>
            <person name="Marsik P."/>
            <person name="Pauperio F."/>
            <person name="Salvi D."/>
            <person name="Soler L."/>
            <person name="While G.M."/>
            <person name="Uller T."/>
            <person name="Font E."/>
            <person name="Andersson L."/>
            <person name="Carneiro M."/>
        </authorList>
    </citation>
    <scope>NUCLEOTIDE SEQUENCE</scope>
</reference>
<dbReference type="PANTHER" id="PTHR31402:SF2">
    <property type="entry name" value="UPF0711 PROTEIN C18ORF21"/>
    <property type="match status" value="1"/>
</dbReference>
<organism evidence="3 4">
    <name type="scientific">Podarcis muralis</name>
    <name type="common">Wall lizard</name>
    <name type="synonym">Lacerta muralis</name>
    <dbReference type="NCBI Taxonomy" id="64176"/>
    <lineage>
        <taxon>Eukaryota</taxon>
        <taxon>Metazoa</taxon>
        <taxon>Chordata</taxon>
        <taxon>Craniata</taxon>
        <taxon>Vertebrata</taxon>
        <taxon>Euteleostomi</taxon>
        <taxon>Lepidosauria</taxon>
        <taxon>Squamata</taxon>
        <taxon>Bifurcata</taxon>
        <taxon>Unidentata</taxon>
        <taxon>Episquamata</taxon>
        <taxon>Laterata</taxon>
        <taxon>Lacertibaenia</taxon>
        <taxon>Lacertidae</taxon>
        <taxon>Podarcis</taxon>
    </lineage>
</organism>
<dbReference type="Proteomes" id="UP000472272">
    <property type="component" value="Chromosome 1"/>
</dbReference>
<dbReference type="GeneTree" id="ENSGT00390000013383"/>
<feature type="compositionally biased region" description="Low complexity" evidence="2">
    <location>
        <begin position="152"/>
        <end position="168"/>
    </location>
</feature>
<gene>
    <name evidence="3" type="primary">C18orf21</name>
</gene>
<reference evidence="3" key="2">
    <citation type="submission" date="2025-08" db="UniProtKB">
        <authorList>
            <consortium name="Ensembl"/>
        </authorList>
    </citation>
    <scope>IDENTIFICATION</scope>
</reference>
<dbReference type="Pfam" id="PF15719">
    <property type="entry name" value="Rmp24-like"/>
    <property type="match status" value="1"/>
</dbReference>
<feature type="compositionally biased region" description="Polar residues" evidence="2">
    <location>
        <begin position="129"/>
        <end position="138"/>
    </location>
</feature>
<feature type="region of interest" description="Disordered" evidence="2">
    <location>
        <begin position="110"/>
        <end position="170"/>
    </location>
</feature>
<keyword evidence="4" id="KW-1185">Reference proteome</keyword>
<dbReference type="OMA" id="HKGVNRD"/>
<reference evidence="3" key="3">
    <citation type="submission" date="2025-09" db="UniProtKB">
        <authorList>
            <consortium name="Ensembl"/>
        </authorList>
    </citation>
    <scope>IDENTIFICATION</scope>
</reference>
<dbReference type="Ensembl" id="ENSPMRT00000008455.1">
    <property type="protein sequence ID" value="ENSPMRP00000007906.1"/>
    <property type="gene ID" value="ENSPMRG00000005336.1"/>
</dbReference>
<evidence type="ECO:0000313" key="3">
    <source>
        <dbReference type="Ensembl" id="ENSPMRP00000007906.1"/>
    </source>
</evidence>
<dbReference type="OrthoDB" id="10049098at2759"/>
<evidence type="ECO:0000313" key="4">
    <source>
        <dbReference type="Proteomes" id="UP000472272"/>
    </source>
</evidence>
<dbReference type="InterPro" id="IPR029779">
    <property type="entry name" value="Rmp24-like"/>
</dbReference>
<sequence length="202" mass="22841">MGRPHYLEDAARQLADTCPAQARFLLWTLSNREDKTQDSVNQVCHYCFQFLLPDNVRVRLMPKKRVTPQIQKLLNREAKGYKLNLKQTKLLKKYKEAKNVLLVTCSACGKTTRHSGKSREGLGRKASAGKSSNKTTSVTHHHSGSNRGTPNSRTSSGQSTPRSSSRTQRNIKDHFAQLKKLLHLEENKKSNKGDLKNFLLSL</sequence>
<dbReference type="AlphaFoldDB" id="A0A670I837"/>
<accession>A0A670I837</accession>
<comment type="similarity">
    <text evidence="1">Belongs to the UPF0711 family.</text>
</comment>
<evidence type="ECO:0000256" key="2">
    <source>
        <dbReference type="SAM" id="MobiDB-lite"/>
    </source>
</evidence>
<protein>
    <submittedName>
        <fullName evidence="3">Chromosome 18 open reading frame 21</fullName>
    </submittedName>
</protein>
<evidence type="ECO:0000256" key="1">
    <source>
        <dbReference type="ARBA" id="ARBA00006160"/>
    </source>
</evidence>
<name>A0A670I837_PODMU</name>